<dbReference type="Proteomes" id="UP000076532">
    <property type="component" value="Unassembled WGS sequence"/>
</dbReference>
<dbReference type="Gene3D" id="3.40.50.720">
    <property type="entry name" value="NAD(P)-binding Rossmann-like Domain"/>
    <property type="match status" value="2"/>
</dbReference>
<evidence type="ECO:0000313" key="5">
    <source>
        <dbReference type="EMBL" id="KZP28343.1"/>
    </source>
</evidence>
<dbReference type="PANTHER" id="PTHR10996:SF277">
    <property type="entry name" value="GLYOXYLATE REDUCTASE_HYDROXYPYRUVATE REDUCTASE"/>
    <property type="match status" value="1"/>
</dbReference>
<evidence type="ECO:0000256" key="1">
    <source>
        <dbReference type="ARBA" id="ARBA00023002"/>
    </source>
</evidence>
<dbReference type="GO" id="GO:0005829">
    <property type="term" value="C:cytosol"/>
    <property type="evidence" value="ECO:0007669"/>
    <property type="project" value="TreeGrafter"/>
</dbReference>
<sequence>MSTPNKVVVCRDIGAEAMGFLRAQPDLELVVWAEDRACDRAWLDANIGGAVGVVVTFSDLVTPELLDLAGPKLKAVSTMSVGYEHVNTHELSTRGIRLGYTPDVLTDAVADLTVMLALMAGRNAAQSMQVVSNGEWPTVGWSPFGFCGPQLSAAPARSRTAGFIGFGRISQAVLARLIPFGVTRCLYTANPASAPHHARDDALKAAHGLAEVRAVELGVLAAESDMVFVLAPGGPGTRHTVDAAFLRKMRRTAILVNASRGTVVDSEALATALKEGWIWGAGLDVVEGEPNVGGDHPLVREPRCVILPHIGSATLETRNEMAMMAATNVVAGIRGAEMTAELKF</sequence>
<dbReference type="PANTHER" id="PTHR10996">
    <property type="entry name" value="2-HYDROXYACID DEHYDROGENASE-RELATED"/>
    <property type="match status" value="1"/>
</dbReference>
<name>A0A166RJP5_9AGAM</name>
<dbReference type="GO" id="GO:0051287">
    <property type="term" value="F:NAD binding"/>
    <property type="evidence" value="ECO:0007669"/>
    <property type="project" value="InterPro"/>
</dbReference>
<organism evidence="5 6">
    <name type="scientific">Athelia psychrophila</name>
    <dbReference type="NCBI Taxonomy" id="1759441"/>
    <lineage>
        <taxon>Eukaryota</taxon>
        <taxon>Fungi</taxon>
        <taxon>Dikarya</taxon>
        <taxon>Basidiomycota</taxon>
        <taxon>Agaricomycotina</taxon>
        <taxon>Agaricomycetes</taxon>
        <taxon>Agaricomycetidae</taxon>
        <taxon>Atheliales</taxon>
        <taxon>Atheliaceae</taxon>
        <taxon>Athelia</taxon>
    </lineage>
</organism>
<dbReference type="InterPro" id="IPR006140">
    <property type="entry name" value="D-isomer_DH_NAD-bd"/>
</dbReference>
<feature type="domain" description="D-isomer specific 2-hydroxyacid dehydrogenase catalytic" evidence="3">
    <location>
        <begin position="7"/>
        <end position="340"/>
    </location>
</feature>
<dbReference type="OrthoDB" id="9991913at2759"/>
<dbReference type="Pfam" id="PF00389">
    <property type="entry name" value="2-Hacid_dh"/>
    <property type="match status" value="1"/>
</dbReference>
<dbReference type="SUPFAM" id="SSF52283">
    <property type="entry name" value="Formate/glycerate dehydrogenase catalytic domain-like"/>
    <property type="match status" value="1"/>
</dbReference>
<keyword evidence="1 2" id="KW-0560">Oxidoreductase</keyword>
<gene>
    <name evidence="5" type="ORF">FIBSPDRAFT_908706</name>
</gene>
<dbReference type="InterPro" id="IPR029753">
    <property type="entry name" value="D-isomer_DH_CS"/>
</dbReference>
<dbReference type="GO" id="GO:0016618">
    <property type="term" value="F:hydroxypyruvate reductase [NAD(P)H] activity"/>
    <property type="evidence" value="ECO:0007669"/>
    <property type="project" value="TreeGrafter"/>
</dbReference>
<evidence type="ECO:0000259" key="3">
    <source>
        <dbReference type="Pfam" id="PF00389"/>
    </source>
</evidence>
<dbReference type="InterPro" id="IPR006139">
    <property type="entry name" value="D-isomer_2_OHA_DH_cat_dom"/>
</dbReference>
<feature type="domain" description="D-isomer specific 2-hydroxyacid dehydrogenase NAD-binding" evidence="4">
    <location>
        <begin position="114"/>
        <end position="311"/>
    </location>
</feature>
<accession>A0A166RJP5</accession>
<dbReference type="SUPFAM" id="SSF51735">
    <property type="entry name" value="NAD(P)-binding Rossmann-fold domains"/>
    <property type="match status" value="1"/>
</dbReference>
<evidence type="ECO:0000259" key="4">
    <source>
        <dbReference type="Pfam" id="PF02826"/>
    </source>
</evidence>
<dbReference type="InterPro" id="IPR050223">
    <property type="entry name" value="D-isomer_2-hydroxyacid_DH"/>
</dbReference>
<evidence type="ECO:0000313" key="6">
    <source>
        <dbReference type="Proteomes" id="UP000076532"/>
    </source>
</evidence>
<comment type="similarity">
    <text evidence="2">Belongs to the D-isomer specific 2-hydroxyacid dehydrogenase family.</text>
</comment>
<dbReference type="STRING" id="436010.A0A166RJP5"/>
<protein>
    <submittedName>
        <fullName evidence="5">D-isomer specific 2-hydroxyacid dehydrogenase</fullName>
    </submittedName>
</protein>
<proteinExistence type="inferred from homology"/>
<reference evidence="5 6" key="1">
    <citation type="journal article" date="2016" name="Mol. Biol. Evol.">
        <title>Comparative Genomics of Early-Diverging Mushroom-Forming Fungi Provides Insights into the Origins of Lignocellulose Decay Capabilities.</title>
        <authorList>
            <person name="Nagy L.G."/>
            <person name="Riley R."/>
            <person name="Tritt A."/>
            <person name="Adam C."/>
            <person name="Daum C."/>
            <person name="Floudas D."/>
            <person name="Sun H."/>
            <person name="Yadav J.S."/>
            <person name="Pangilinan J."/>
            <person name="Larsson K.H."/>
            <person name="Matsuura K."/>
            <person name="Barry K."/>
            <person name="Labutti K."/>
            <person name="Kuo R."/>
            <person name="Ohm R.A."/>
            <person name="Bhattacharya S.S."/>
            <person name="Shirouzu T."/>
            <person name="Yoshinaga Y."/>
            <person name="Martin F.M."/>
            <person name="Grigoriev I.V."/>
            <person name="Hibbett D.S."/>
        </authorList>
    </citation>
    <scope>NUCLEOTIDE SEQUENCE [LARGE SCALE GENOMIC DNA]</scope>
    <source>
        <strain evidence="5 6">CBS 109695</strain>
    </source>
</reference>
<dbReference type="GO" id="GO:0030267">
    <property type="term" value="F:glyoxylate reductase (NADPH) activity"/>
    <property type="evidence" value="ECO:0007669"/>
    <property type="project" value="TreeGrafter"/>
</dbReference>
<dbReference type="InterPro" id="IPR036291">
    <property type="entry name" value="NAD(P)-bd_dom_sf"/>
</dbReference>
<dbReference type="Pfam" id="PF02826">
    <property type="entry name" value="2-Hacid_dh_C"/>
    <property type="match status" value="1"/>
</dbReference>
<dbReference type="AlphaFoldDB" id="A0A166RJP5"/>
<evidence type="ECO:0000256" key="2">
    <source>
        <dbReference type="RuleBase" id="RU003719"/>
    </source>
</evidence>
<dbReference type="PROSITE" id="PS00671">
    <property type="entry name" value="D_2_HYDROXYACID_DH_3"/>
    <property type="match status" value="1"/>
</dbReference>
<keyword evidence="6" id="KW-1185">Reference proteome</keyword>
<dbReference type="EMBL" id="KV417504">
    <property type="protein sequence ID" value="KZP28343.1"/>
    <property type="molecule type" value="Genomic_DNA"/>
</dbReference>
<dbReference type="CDD" id="cd05301">
    <property type="entry name" value="GDH"/>
    <property type="match status" value="1"/>
</dbReference>